<keyword evidence="5" id="KW-0949">S-adenosyl-L-methionine</keyword>
<dbReference type="GO" id="GO:0008170">
    <property type="term" value="F:N-methyltransferase activity"/>
    <property type="evidence" value="ECO:0007669"/>
    <property type="project" value="InterPro"/>
</dbReference>
<evidence type="ECO:0000313" key="9">
    <source>
        <dbReference type="EMBL" id="MYM92362.1"/>
    </source>
</evidence>
<dbReference type="Proteomes" id="UP000447355">
    <property type="component" value="Unassembled WGS sequence"/>
</dbReference>
<dbReference type="EC" id="2.1.1.72" evidence="2"/>
<proteinExistence type="inferred from homology"/>
<keyword evidence="4" id="KW-0808">Transferase</keyword>
<evidence type="ECO:0000256" key="1">
    <source>
        <dbReference type="ARBA" id="ARBA00006594"/>
    </source>
</evidence>
<reference evidence="9" key="1">
    <citation type="submission" date="2019-12" db="EMBL/GenBank/DDBJ databases">
        <title>Novel species isolated from a subtropical stream in China.</title>
        <authorList>
            <person name="Lu H."/>
        </authorList>
    </citation>
    <scope>NUCLEOTIDE SEQUENCE [LARGE SCALE GENOMIC DNA]</scope>
    <source>
        <strain evidence="9">FT81W</strain>
    </source>
</reference>
<dbReference type="RefSeq" id="WP_161081635.1">
    <property type="nucleotide sequence ID" value="NZ_WWCX01000001.1"/>
</dbReference>
<comment type="caution">
    <text evidence="9">The sequence shown here is derived from an EMBL/GenBank/DDBJ whole genome shotgun (WGS) entry which is preliminary data.</text>
</comment>
<gene>
    <name evidence="9" type="ORF">GTP90_00635</name>
</gene>
<dbReference type="GO" id="GO:0032259">
    <property type="term" value="P:methylation"/>
    <property type="evidence" value="ECO:0007669"/>
    <property type="project" value="UniProtKB-KW"/>
</dbReference>
<comment type="catalytic activity">
    <reaction evidence="7">
        <text>a 2'-deoxyadenosine in DNA + S-adenosyl-L-methionine = an N(6)-methyl-2'-deoxyadenosine in DNA + S-adenosyl-L-homocysteine + H(+)</text>
        <dbReference type="Rhea" id="RHEA:15197"/>
        <dbReference type="Rhea" id="RHEA-COMP:12418"/>
        <dbReference type="Rhea" id="RHEA-COMP:12419"/>
        <dbReference type="ChEBI" id="CHEBI:15378"/>
        <dbReference type="ChEBI" id="CHEBI:57856"/>
        <dbReference type="ChEBI" id="CHEBI:59789"/>
        <dbReference type="ChEBI" id="CHEBI:90615"/>
        <dbReference type="ChEBI" id="CHEBI:90616"/>
        <dbReference type="EC" id="2.1.1.72"/>
    </reaction>
</comment>
<evidence type="ECO:0000256" key="7">
    <source>
        <dbReference type="ARBA" id="ARBA00047942"/>
    </source>
</evidence>
<dbReference type="SUPFAM" id="SSF53335">
    <property type="entry name" value="S-adenosyl-L-methionine-dependent methyltransferases"/>
    <property type="match status" value="1"/>
</dbReference>
<dbReference type="Gene3D" id="3.40.50.150">
    <property type="entry name" value="Vaccinia Virus protein VP39"/>
    <property type="match status" value="1"/>
</dbReference>
<comment type="similarity">
    <text evidence="1">Belongs to the N(4)/N(6)-methyltransferase family.</text>
</comment>
<dbReference type="GO" id="GO:0003677">
    <property type="term" value="F:DNA binding"/>
    <property type="evidence" value="ECO:0007669"/>
    <property type="project" value="InterPro"/>
</dbReference>
<keyword evidence="6" id="KW-0680">Restriction system</keyword>
<dbReference type="EMBL" id="WWCX01000001">
    <property type="protein sequence ID" value="MYM92362.1"/>
    <property type="molecule type" value="Genomic_DNA"/>
</dbReference>
<dbReference type="PANTHER" id="PTHR42933:SF3">
    <property type="entry name" value="TYPE I RESTRICTION ENZYME MJAVIII METHYLASE SUBUNIT"/>
    <property type="match status" value="1"/>
</dbReference>
<name>A0A845GG33_9BURK</name>
<dbReference type="PRINTS" id="PR00507">
    <property type="entry name" value="N12N6MTFRASE"/>
</dbReference>
<accession>A0A845GG33</accession>
<protein>
    <recommendedName>
        <fullName evidence="2">site-specific DNA-methyltransferase (adenine-specific)</fullName>
        <ecNumber evidence="2">2.1.1.72</ecNumber>
    </recommendedName>
</protein>
<dbReference type="Pfam" id="PF02384">
    <property type="entry name" value="N6_Mtase"/>
    <property type="match status" value="1"/>
</dbReference>
<sequence>MKQDINDRQGQQFSTSAHVVALGNPPLPKKAKEHKMKLLKLIEDQSRRYHHRDVFIDFVTVAAIELARADFGQVDRREAIYMERLARYNKVEQTRFVAMLHELVEAMDACPSDILGEVYMEMGMGNARTGQYFTPIEMCKLMAGLTMQRVTQEKLDHEGHVRLHEPACGSGSMIIAAMEALRMRGINYQQHIHVTAIDLDPTAAKMAFIQLSLLHVPAVVIHGNTLTLQQFEVWYTPAHILDGWAMRLHRQGEQIATAAATTSASA</sequence>
<evidence type="ECO:0000256" key="5">
    <source>
        <dbReference type="ARBA" id="ARBA00022691"/>
    </source>
</evidence>
<dbReference type="AlphaFoldDB" id="A0A845GG33"/>
<evidence type="ECO:0000256" key="4">
    <source>
        <dbReference type="ARBA" id="ARBA00022679"/>
    </source>
</evidence>
<evidence type="ECO:0000256" key="2">
    <source>
        <dbReference type="ARBA" id="ARBA00011900"/>
    </source>
</evidence>
<dbReference type="GO" id="GO:0009007">
    <property type="term" value="F:site-specific DNA-methyltransferase (adenine-specific) activity"/>
    <property type="evidence" value="ECO:0007669"/>
    <property type="project" value="UniProtKB-EC"/>
</dbReference>
<dbReference type="InterPro" id="IPR029063">
    <property type="entry name" value="SAM-dependent_MTases_sf"/>
</dbReference>
<dbReference type="InterPro" id="IPR051537">
    <property type="entry name" value="DNA_Adenine_Mtase"/>
</dbReference>
<keyword evidence="3 9" id="KW-0489">Methyltransferase</keyword>
<evidence type="ECO:0000259" key="8">
    <source>
        <dbReference type="Pfam" id="PF02384"/>
    </source>
</evidence>
<organism evidence="9 10">
    <name type="scientific">Duganella vulcania</name>
    <dbReference type="NCBI Taxonomy" id="2692166"/>
    <lineage>
        <taxon>Bacteria</taxon>
        <taxon>Pseudomonadati</taxon>
        <taxon>Pseudomonadota</taxon>
        <taxon>Betaproteobacteria</taxon>
        <taxon>Burkholderiales</taxon>
        <taxon>Oxalobacteraceae</taxon>
        <taxon>Telluria group</taxon>
        <taxon>Duganella</taxon>
    </lineage>
</organism>
<feature type="domain" description="DNA methylase adenine-specific" evidence="8">
    <location>
        <begin position="113"/>
        <end position="232"/>
    </location>
</feature>
<evidence type="ECO:0000256" key="3">
    <source>
        <dbReference type="ARBA" id="ARBA00022603"/>
    </source>
</evidence>
<dbReference type="PANTHER" id="PTHR42933">
    <property type="entry name" value="SLR6095 PROTEIN"/>
    <property type="match status" value="1"/>
</dbReference>
<dbReference type="GO" id="GO:0009307">
    <property type="term" value="P:DNA restriction-modification system"/>
    <property type="evidence" value="ECO:0007669"/>
    <property type="project" value="UniProtKB-KW"/>
</dbReference>
<evidence type="ECO:0000256" key="6">
    <source>
        <dbReference type="ARBA" id="ARBA00022747"/>
    </source>
</evidence>
<evidence type="ECO:0000313" key="10">
    <source>
        <dbReference type="Proteomes" id="UP000447355"/>
    </source>
</evidence>
<dbReference type="InterPro" id="IPR003356">
    <property type="entry name" value="DNA_methylase_A-5"/>
</dbReference>